<accession>A0A1E8WVG9</accession>
<reference evidence="3" key="2">
    <citation type="submission" date="2015-06" db="EMBL/GenBank/DDBJ databases">
        <authorList>
            <person name="Diene S.M."/>
            <person name="Von Dach E."/>
            <person name="Fankhauser C."/>
            <person name="Schrenzel J."/>
            <person name="Harbarth S."/>
            <person name="Francois P."/>
        </authorList>
    </citation>
    <scope>NUCLEOTIDE SEQUENCE</scope>
    <source>
        <strain evidence="3">MRSA_S26</strain>
    </source>
</reference>
<accession>A0A266CWF9</accession>
<dbReference type="AlphaFoldDB" id="A0A266CWF9"/>
<organism evidence="1">
    <name type="scientific">Staphylococcus aureus</name>
    <dbReference type="NCBI Taxonomy" id="1280"/>
    <lineage>
        <taxon>Bacteria</taxon>
        <taxon>Bacillati</taxon>
        <taxon>Bacillota</taxon>
        <taxon>Bacilli</taxon>
        <taxon>Bacillales</taxon>
        <taxon>Staphylococcaceae</taxon>
        <taxon>Staphylococcus</taxon>
    </lineage>
</organism>
<reference evidence="3" key="3">
    <citation type="journal article" date="2016" name="J. Infect. Dis.">
        <title>Comparative Genomics of Community-Associated Methicillin-Resistant Staphylococcus aureus Shows the Emergence of Clone ST8-USA300 in Geneva, Switzerland.</title>
        <authorList>
            <person name="Von Dach E."/>
            <person name="Diene S.M."/>
            <person name="Fankhauser C."/>
            <person name="Schrenzel J."/>
            <person name="Harbarth S."/>
            <person name="Francois P."/>
        </authorList>
    </citation>
    <scope>NUCLEOTIDE SEQUENCE</scope>
    <source>
        <strain evidence="3">MRSA_S26</strain>
    </source>
</reference>
<evidence type="ECO:0000313" key="3">
    <source>
        <dbReference type="EMBL" id="KSA79612.1"/>
    </source>
</evidence>
<reference evidence="1" key="1">
    <citation type="journal article" date="2015" name="J. Infect. Dis.">
        <title>Parallel Epidemics of Community-Associated Methicillin-Resistant Staphylococcus aureus USA300 Infection in North and South America.</title>
        <authorList>
            <person name="Planet P.J."/>
            <person name="Diaz L."/>
            <person name="Kolokotronis S.O."/>
            <person name="Narechania A."/>
            <person name="Reyes J."/>
            <person name="Xing G."/>
            <person name="Rincon S."/>
            <person name="Smith H."/>
            <person name="Panesso D."/>
            <person name="Ryan C."/>
            <person name="Smith D.P."/>
            <person name="Guzman M."/>
            <person name="Zurita J."/>
            <person name="Sebra R."/>
            <person name="Deikus G."/>
            <person name="Nolan R.L."/>
            <person name="Tenover F.C."/>
            <person name="Weinstock G.M."/>
            <person name="Robinson D.A."/>
            <person name="Arias C.A."/>
        </authorList>
    </citation>
    <scope>NUCLEOTIDE SEQUENCE</scope>
    <source>
        <strain evidence="1">CA15</strain>
        <strain evidence="2">M121</strain>
    </source>
</reference>
<dbReference type="EMBL" id="LALQ01000048">
    <property type="protein sequence ID" value="KMR56424.1"/>
    <property type="molecule type" value="Genomic_DNA"/>
</dbReference>
<sequence length="52" mass="6193">MTKKQVIIVIINKFDAIAFQHCKRIAINVLQTWTLSYIYYFLGILKLYRIVS</sequence>
<name>A0A266CWF9_STAAU</name>
<dbReference type="Proteomes" id="UP000052129">
    <property type="component" value="Unassembled WGS sequence"/>
</dbReference>
<gene>
    <name evidence="3" type="ORF">ACR79_10855</name>
    <name evidence="2" type="ORF">EP54_10780</name>
    <name evidence="1" type="ORF">EQ90_06675</name>
</gene>
<protein>
    <submittedName>
        <fullName evidence="1">Uncharacterized protein</fullName>
    </submittedName>
</protein>
<proteinExistence type="predicted"/>
<evidence type="ECO:0000313" key="2">
    <source>
        <dbReference type="EMBL" id="KMR56424.1"/>
    </source>
</evidence>
<dbReference type="EMBL" id="LALJ01000010">
    <property type="protein sequence ID" value="KMR36776.1"/>
    <property type="molecule type" value="Genomic_DNA"/>
</dbReference>
<dbReference type="EMBL" id="LFVP01000007">
    <property type="protein sequence ID" value="KSA79612.1"/>
    <property type="molecule type" value="Genomic_DNA"/>
</dbReference>
<comment type="caution">
    <text evidence="1">The sequence shown here is derived from an EMBL/GenBank/DDBJ whole genome shotgun (WGS) entry which is preliminary data.</text>
</comment>
<evidence type="ECO:0000313" key="1">
    <source>
        <dbReference type="EMBL" id="KMR36776.1"/>
    </source>
</evidence>